<feature type="compositionally biased region" description="Low complexity" evidence="4">
    <location>
        <begin position="566"/>
        <end position="581"/>
    </location>
</feature>
<dbReference type="EMBL" id="RZGK01000002">
    <property type="protein sequence ID" value="KAF9701775.1"/>
    <property type="molecule type" value="Genomic_DNA"/>
</dbReference>
<keyword evidence="7" id="KW-1185">Reference proteome</keyword>
<feature type="compositionally biased region" description="Basic and acidic residues" evidence="4">
    <location>
        <begin position="268"/>
        <end position="277"/>
    </location>
</feature>
<keyword evidence="3" id="KW-0539">Nucleus</keyword>
<evidence type="ECO:0000259" key="5">
    <source>
        <dbReference type="Pfam" id="PF08573"/>
    </source>
</evidence>
<comment type="caution">
    <text evidence="6">The sequence shown here is derived from an EMBL/GenBank/DDBJ whole genome shotgun (WGS) entry which is preliminary data.</text>
</comment>
<dbReference type="OrthoDB" id="5801062at2759"/>
<feature type="compositionally biased region" description="Polar residues" evidence="4">
    <location>
        <begin position="527"/>
        <end position="537"/>
    </location>
</feature>
<organism evidence="6 7">
    <name type="scientific">Ascochyta lentis</name>
    <dbReference type="NCBI Taxonomy" id="205686"/>
    <lineage>
        <taxon>Eukaryota</taxon>
        <taxon>Fungi</taxon>
        <taxon>Dikarya</taxon>
        <taxon>Ascomycota</taxon>
        <taxon>Pezizomycotina</taxon>
        <taxon>Dothideomycetes</taxon>
        <taxon>Pleosporomycetidae</taxon>
        <taxon>Pleosporales</taxon>
        <taxon>Pleosporineae</taxon>
        <taxon>Didymellaceae</taxon>
        <taxon>Ascochyta</taxon>
    </lineage>
</organism>
<feature type="region of interest" description="Disordered" evidence="4">
    <location>
        <begin position="515"/>
        <end position="618"/>
    </location>
</feature>
<feature type="compositionally biased region" description="Basic and acidic residues" evidence="4">
    <location>
        <begin position="418"/>
        <end position="427"/>
    </location>
</feature>
<reference evidence="6" key="1">
    <citation type="submission" date="2018-12" db="EMBL/GenBank/DDBJ databases">
        <authorList>
            <person name="Syme R.A."/>
            <person name="Farfan-Caceres L."/>
            <person name="Lichtenzveig J."/>
        </authorList>
    </citation>
    <scope>NUCLEOTIDE SEQUENCE</scope>
    <source>
        <strain evidence="6">Al4</strain>
    </source>
</reference>
<dbReference type="InterPro" id="IPR013882">
    <property type="entry name" value="Ctp1_C"/>
</dbReference>
<accession>A0A8H7JBS3</accession>
<dbReference type="GO" id="GO:0005634">
    <property type="term" value="C:nucleus"/>
    <property type="evidence" value="ECO:0007669"/>
    <property type="project" value="UniProtKB-SubCell"/>
</dbReference>
<name>A0A8H7JBS3_9PLEO</name>
<dbReference type="Pfam" id="PF08573">
    <property type="entry name" value="SAE2"/>
    <property type="match status" value="1"/>
</dbReference>
<evidence type="ECO:0000256" key="3">
    <source>
        <dbReference type="ARBA" id="ARBA00023242"/>
    </source>
</evidence>
<protein>
    <recommendedName>
        <fullName evidence="5">DNA endonuclease activator Ctp1 C-terminal domain-containing protein</fullName>
    </recommendedName>
</protein>
<feature type="compositionally biased region" description="Polar residues" evidence="4">
    <location>
        <begin position="606"/>
        <end position="617"/>
    </location>
</feature>
<feature type="region of interest" description="Disordered" evidence="4">
    <location>
        <begin position="235"/>
        <end position="434"/>
    </location>
</feature>
<keyword evidence="2" id="KW-0227">DNA damage</keyword>
<dbReference type="GO" id="GO:0006281">
    <property type="term" value="P:DNA repair"/>
    <property type="evidence" value="ECO:0007669"/>
    <property type="project" value="InterPro"/>
</dbReference>
<evidence type="ECO:0000256" key="2">
    <source>
        <dbReference type="ARBA" id="ARBA00022763"/>
    </source>
</evidence>
<feature type="region of interest" description="Disordered" evidence="4">
    <location>
        <begin position="77"/>
        <end position="102"/>
    </location>
</feature>
<gene>
    <name evidence="6" type="ORF">EKO04_000331</name>
</gene>
<proteinExistence type="predicted"/>
<evidence type="ECO:0000313" key="7">
    <source>
        <dbReference type="Proteomes" id="UP000651452"/>
    </source>
</evidence>
<comment type="subcellular location">
    <subcellularLocation>
        <location evidence="1">Nucleus</location>
    </subcellularLocation>
</comment>
<evidence type="ECO:0000256" key="4">
    <source>
        <dbReference type="SAM" id="MobiDB-lite"/>
    </source>
</evidence>
<dbReference type="Proteomes" id="UP000651452">
    <property type="component" value="Unassembled WGS sequence"/>
</dbReference>
<feature type="compositionally biased region" description="Polar residues" evidence="4">
    <location>
        <begin position="80"/>
        <end position="99"/>
    </location>
</feature>
<feature type="compositionally biased region" description="Polar residues" evidence="4">
    <location>
        <begin position="394"/>
        <end position="417"/>
    </location>
</feature>
<evidence type="ECO:0000256" key="1">
    <source>
        <dbReference type="ARBA" id="ARBA00004123"/>
    </source>
</evidence>
<reference evidence="6" key="2">
    <citation type="submission" date="2020-09" db="EMBL/GenBank/DDBJ databases">
        <title>Reference genome assembly for Australian Ascochyta lentis isolate Al4.</title>
        <authorList>
            <person name="Lee R.C."/>
            <person name="Farfan-Caceres L.M."/>
            <person name="Debler J.W."/>
            <person name="Williams A.H."/>
            <person name="Henares B.M."/>
        </authorList>
    </citation>
    <scope>NUCLEOTIDE SEQUENCE</scope>
    <source>
        <strain evidence="6">Al4</strain>
    </source>
</reference>
<feature type="domain" description="DNA endonuclease activator Ctp1 C-terminal" evidence="5">
    <location>
        <begin position="646"/>
        <end position="755"/>
    </location>
</feature>
<evidence type="ECO:0000313" key="6">
    <source>
        <dbReference type="EMBL" id="KAF9701775.1"/>
    </source>
</evidence>
<sequence length="790" mass="89036">MADFASWVDNNRGLWTRVYDEVIAPDLEKEWKKREEEQKSELKQKDENQQLLFNHINEQIVKNAHLVEENERLETELQQRAESTAPSTTFEDATTTSAGVSECEHRKLAEKYDELSKKYQHLSQKVKYLERKNNAVMQKNRDMKDSVRAWQQYADRQKPNQTLKGAPRLDEGPSKLLNIFHNDEAPPHMPSSPRSVSTVRTPLLRADRGHSSPAPGVLLTDPEAVYEATVYQDEEHLPSASVTPKGPIAANRSEPQSVARGDSLLNVKSDRGGRLRAENSGAPSSSQTTVDEGADQANRHIQAVDIEDEDDRPQIVSERSLKRKRGQQPRIDIYTGRSSDGTPAKPYRVKDEPLSSPPPAVHVLMRTETIDLDDPAPSDLEPTRPPQKSPLMYPNSTGTFRHQRSSSMPSSQGANRDNTQRDHRASDEISDTPASLQVAAAEMRALSELTDPHSDDHLILRSLDPNAIAQIPERSPNKRLKQAEARRIQHSILAESGEVPPPVDENELRMSPSAARARFKQRMRATKTPQTPVNSLQRHLASGSPLVKQEELRTPPANAPRPAQTPSGSSASRRPAPNARADQQNEIVPDGRAVWSMRAPEKRLSAQRTSTSPSSMQLRLRTKPVKELQVRDFKPNPAYNQGYTYAFSEAVRKRSDRLCLPGCTNPQCCGSTFRRLAEALDPLSASQEEALLEDYLGDAYTTVICTQISSDEHAEMILQARTKKMAKDVGKHREAYERRRTPPGFWRVDFPTTQEQEEDRVRAKEQEVKTVQERWLEAQKKGGKWIFRDE</sequence>
<dbReference type="AlphaFoldDB" id="A0A8H7JBS3"/>
<feature type="compositionally biased region" description="Polar residues" evidence="4">
    <location>
        <begin position="281"/>
        <end position="290"/>
    </location>
</feature>